<dbReference type="AlphaFoldDB" id="B4QC71"/>
<evidence type="ECO:0000313" key="4">
    <source>
        <dbReference type="Proteomes" id="UP000000304"/>
    </source>
</evidence>
<sequence>MSQGNVPLPNVGEQAAPDEGAPPLPQSPENVAENVKETVEVQKSPMSQACRSSRILNRKSKCKEPKAQASKSVNVRKCKRTRINKSKKTFYEDRAVNCSKCGTSTIFFPARTKFFSCAEIDGRLFKVKRISASMVLGGAYRKLSMKRSKLDC</sequence>
<name>B4QC71_DROSI</name>
<keyword evidence="4" id="KW-1185">Reference proteome</keyword>
<accession>B4QC71</accession>
<organism evidence="2 4">
    <name type="scientific">Drosophila simulans</name>
    <name type="common">Fruit fly</name>
    <dbReference type="NCBI Taxonomy" id="7240"/>
    <lineage>
        <taxon>Eukaryota</taxon>
        <taxon>Metazoa</taxon>
        <taxon>Ecdysozoa</taxon>
        <taxon>Arthropoda</taxon>
        <taxon>Hexapoda</taxon>
        <taxon>Insecta</taxon>
        <taxon>Pterygota</taxon>
        <taxon>Neoptera</taxon>
        <taxon>Endopterygota</taxon>
        <taxon>Diptera</taxon>
        <taxon>Brachycera</taxon>
        <taxon>Muscomorpha</taxon>
        <taxon>Ephydroidea</taxon>
        <taxon>Drosophilidae</taxon>
        <taxon>Drosophila</taxon>
        <taxon>Sophophora</taxon>
    </lineage>
</organism>
<dbReference type="Proteomes" id="UP000035880">
    <property type="component" value="Chromosome 2R"/>
</dbReference>
<evidence type="ECO:0000313" key="3">
    <source>
        <dbReference type="EMBL" id="KMY93083.1"/>
    </source>
</evidence>
<reference evidence="2 4" key="1">
    <citation type="journal article" date="2007" name="Nature">
        <title>Evolution of genes and genomes on the Drosophila phylogeny.</title>
        <authorList>
            <consortium name="Drosophila 12 Genomes Consortium"/>
            <person name="Clark A.G."/>
            <person name="Eisen M.B."/>
            <person name="Smith D.R."/>
            <person name="Bergman C.M."/>
            <person name="Oliver B."/>
            <person name="Markow T.A."/>
            <person name="Kaufman T.C."/>
            <person name="Kellis M."/>
            <person name="Gelbart W."/>
            <person name="Iyer V.N."/>
            <person name="Pollard D.A."/>
            <person name="Sackton T.B."/>
            <person name="Larracuente A.M."/>
            <person name="Singh N.D."/>
            <person name="Abad J.P."/>
            <person name="Abt D.N."/>
            <person name="Adryan B."/>
            <person name="Aguade M."/>
            <person name="Akashi H."/>
            <person name="Anderson W.W."/>
            <person name="Aquadro C.F."/>
            <person name="Ardell D.H."/>
            <person name="Arguello R."/>
            <person name="Artieri C.G."/>
            <person name="Barbash D.A."/>
            <person name="Barker D."/>
            <person name="Barsanti P."/>
            <person name="Batterham P."/>
            <person name="Batzoglou S."/>
            <person name="Begun D."/>
            <person name="Bhutkar A."/>
            <person name="Blanco E."/>
            <person name="Bosak S.A."/>
            <person name="Bradley R.K."/>
            <person name="Brand A.D."/>
            <person name="Brent M.R."/>
            <person name="Brooks A.N."/>
            <person name="Brown R.H."/>
            <person name="Butlin R.K."/>
            <person name="Caggese C."/>
            <person name="Calvi B.R."/>
            <person name="Bernardo de Carvalho A."/>
            <person name="Caspi A."/>
            <person name="Castrezana S."/>
            <person name="Celniker S.E."/>
            <person name="Chang J.L."/>
            <person name="Chapple C."/>
            <person name="Chatterji S."/>
            <person name="Chinwalla A."/>
            <person name="Civetta A."/>
            <person name="Clifton S.W."/>
            <person name="Comeron J.M."/>
            <person name="Costello J.C."/>
            <person name="Coyne J.A."/>
            <person name="Daub J."/>
            <person name="David R.G."/>
            <person name="Delcher A.L."/>
            <person name="Delehaunty K."/>
            <person name="Do C.B."/>
            <person name="Ebling H."/>
            <person name="Edwards K."/>
            <person name="Eickbush T."/>
            <person name="Evans J.D."/>
            <person name="Filipski A."/>
            <person name="Findeiss S."/>
            <person name="Freyhult E."/>
            <person name="Fulton L."/>
            <person name="Fulton R."/>
            <person name="Garcia A.C."/>
            <person name="Gardiner A."/>
            <person name="Garfield D.A."/>
            <person name="Garvin B.E."/>
            <person name="Gibson G."/>
            <person name="Gilbert D."/>
            <person name="Gnerre S."/>
            <person name="Godfrey J."/>
            <person name="Good R."/>
            <person name="Gotea V."/>
            <person name="Gravely B."/>
            <person name="Greenberg A.J."/>
            <person name="Griffiths-Jones S."/>
            <person name="Gross S."/>
            <person name="Guigo R."/>
            <person name="Gustafson E.A."/>
            <person name="Haerty W."/>
            <person name="Hahn M.W."/>
            <person name="Halligan D.L."/>
            <person name="Halpern A.L."/>
            <person name="Halter G.M."/>
            <person name="Han M.V."/>
            <person name="Heger A."/>
            <person name="Hillier L."/>
            <person name="Hinrichs A.S."/>
            <person name="Holmes I."/>
            <person name="Hoskins R.A."/>
            <person name="Hubisz M.J."/>
            <person name="Hultmark D."/>
            <person name="Huntley M.A."/>
            <person name="Jaffe D.B."/>
            <person name="Jagadeeshan S."/>
            <person name="Jeck W.R."/>
            <person name="Johnson J."/>
            <person name="Jones C.D."/>
            <person name="Jordan W.C."/>
            <person name="Karpen G.H."/>
            <person name="Kataoka E."/>
            <person name="Keightley P.D."/>
            <person name="Kheradpour P."/>
            <person name="Kirkness E.F."/>
            <person name="Koerich L.B."/>
            <person name="Kristiansen K."/>
            <person name="Kudrna D."/>
            <person name="Kulathinal R.J."/>
            <person name="Kumar S."/>
            <person name="Kwok R."/>
            <person name="Lander E."/>
            <person name="Langley C.H."/>
            <person name="Lapoint R."/>
            <person name="Lazzaro B.P."/>
            <person name="Lee S.J."/>
            <person name="Levesque L."/>
            <person name="Li R."/>
            <person name="Lin C.F."/>
            <person name="Lin M.F."/>
            <person name="Lindblad-Toh K."/>
            <person name="Llopart A."/>
            <person name="Long M."/>
            <person name="Low L."/>
            <person name="Lozovsky E."/>
            <person name="Lu J."/>
            <person name="Luo M."/>
            <person name="Machado C.A."/>
            <person name="Makalowski W."/>
            <person name="Marzo M."/>
            <person name="Matsuda M."/>
            <person name="Matzkin L."/>
            <person name="McAllister B."/>
            <person name="McBride C.S."/>
            <person name="McKernan B."/>
            <person name="McKernan K."/>
            <person name="Mendez-Lago M."/>
            <person name="Minx P."/>
            <person name="Mollenhauer M.U."/>
            <person name="Montooth K."/>
            <person name="Mount S.M."/>
            <person name="Mu X."/>
            <person name="Myers E."/>
            <person name="Negre B."/>
            <person name="Newfeld S."/>
            <person name="Nielsen R."/>
            <person name="Noor M.A."/>
            <person name="O'Grady P."/>
            <person name="Pachter L."/>
            <person name="Papaceit M."/>
            <person name="Parisi M.J."/>
            <person name="Parisi M."/>
            <person name="Parts L."/>
            <person name="Pedersen J.S."/>
            <person name="Pesole G."/>
            <person name="Phillippy A.M."/>
            <person name="Ponting C.P."/>
            <person name="Pop M."/>
            <person name="Porcelli D."/>
            <person name="Powell J.R."/>
            <person name="Prohaska S."/>
            <person name="Pruitt K."/>
            <person name="Puig M."/>
            <person name="Quesneville H."/>
            <person name="Ram K.R."/>
            <person name="Rand D."/>
            <person name="Rasmussen M.D."/>
            <person name="Reed L.K."/>
            <person name="Reenan R."/>
            <person name="Reily A."/>
            <person name="Remington K.A."/>
            <person name="Rieger T.T."/>
            <person name="Ritchie M.G."/>
            <person name="Robin C."/>
            <person name="Rogers Y.H."/>
            <person name="Rohde C."/>
            <person name="Rozas J."/>
            <person name="Rubenfield M.J."/>
            <person name="Ruiz A."/>
            <person name="Russo S."/>
            <person name="Salzberg S.L."/>
            <person name="Sanchez-Gracia A."/>
            <person name="Saranga D.J."/>
            <person name="Sato H."/>
            <person name="Schaeffer S.W."/>
            <person name="Schatz M.C."/>
            <person name="Schlenke T."/>
            <person name="Schwartz R."/>
            <person name="Segarra C."/>
            <person name="Singh R.S."/>
            <person name="Sirot L."/>
            <person name="Sirota M."/>
            <person name="Sisneros N.B."/>
            <person name="Smith C.D."/>
            <person name="Smith T.F."/>
            <person name="Spieth J."/>
            <person name="Stage D.E."/>
            <person name="Stark A."/>
            <person name="Stephan W."/>
            <person name="Strausberg R.L."/>
            <person name="Strempel S."/>
            <person name="Sturgill D."/>
            <person name="Sutton G."/>
            <person name="Sutton G.G."/>
            <person name="Tao W."/>
            <person name="Teichmann S."/>
            <person name="Tobari Y.N."/>
            <person name="Tomimura Y."/>
            <person name="Tsolas J.M."/>
            <person name="Valente V.L."/>
            <person name="Venter E."/>
            <person name="Venter J.C."/>
            <person name="Vicario S."/>
            <person name="Vieira F.G."/>
            <person name="Vilella A.J."/>
            <person name="Villasante A."/>
            <person name="Walenz B."/>
            <person name="Wang J."/>
            <person name="Wasserman M."/>
            <person name="Watts T."/>
            <person name="Wilson D."/>
            <person name="Wilson R.K."/>
            <person name="Wing R.A."/>
            <person name="Wolfner M.F."/>
            <person name="Wong A."/>
            <person name="Wong G.K."/>
            <person name="Wu C.I."/>
            <person name="Wu G."/>
            <person name="Yamamoto D."/>
            <person name="Yang H.P."/>
            <person name="Yang S.P."/>
            <person name="Yorke J.A."/>
            <person name="Yoshida K."/>
            <person name="Zdobnov E."/>
            <person name="Zhang P."/>
            <person name="Zhang Y."/>
            <person name="Zimin A.V."/>
            <person name="Baldwin J."/>
            <person name="Abdouelleil A."/>
            <person name="Abdulkadir J."/>
            <person name="Abebe A."/>
            <person name="Abera B."/>
            <person name="Abreu J."/>
            <person name="Acer S.C."/>
            <person name="Aftuck L."/>
            <person name="Alexander A."/>
            <person name="An P."/>
            <person name="Anderson E."/>
            <person name="Anderson S."/>
            <person name="Arachi H."/>
            <person name="Azer M."/>
            <person name="Bachantsang P."/>
            <person name="Barry A."/>
            <person name="Bayul T."/>
            <person name="Berlin A."/>
            <person name="Bessette D."/>
            <person name="Bloom T."/>
            <person name="Blye J."/>
            <person name="Boguslavskiy L."/>
            <person name="Bonnet C."/>
            <person name="Boukhgalter B."/>
            <person name="Bourzgui I."/>
            <person name="Brown A."/>
            <person name="Cahill P."/>
            <person name="Channer S."/>
            <person name="Cheshatsang Y."/>
            <person name="Chuda L."/>
            <person name="Citroen M."/>
            <person name="Collymore A."/>
            <person name="Cooke P."/>
            <person name="Costello M."/>
            <person name="D'Aco K."/>
            <person name="Daza R."/>
            <person name="De Haan G."/>
            <person name="DeGray S."/>
            <person name="DeMaso C."/>
            <person name="Dhargay N."/>
            <person name="Dooley K."/>
            <person name="Dooley E."/>
            <person name="Doricent M."/>
            <person name="Dorje P."/>
            <person name="Dorjee K."/>
            <person name="Dupes A."/>
            <person name="Elong R."/>
            <person name="Falk J."/>
            <person name="Farina A."/>
            <person name="Faro S."/>
            <person name="Ferguson D."/>
            <person name="Fisher S."/>
            <person name="Foley C.D."/>
            <person name="Franke A."/>
            <person name="Friedrich D."/>
            <person name="Gadbois L."/>
            <person name="Gearin G."/>
            <person name="Gearin C.R."/>
            <person name="Giannoukos G."/>
            <person name="Goode T."/>
            <person name="Graham J."/>
            <person name="Grandbois E."/>
            <person name="Grewal S."/>
            <person name="Gyaltsen K."/>
            <person name="Hafez N."/>
            <person name="Hagos B."/>
            <person name="Hall J."/>
            <person name="Henson C."/>
            <person name="Hollinger A."/>
            <person name="Honan T."/>
            <person name="Huard M.D."/>
            <person name="Hughes L."/>
            <person name="Hurhula B."/>
            <person name="Husby M.E."/>
            <person name="Kamat A."/>
            <person name="Kanga B."/>
            <person name="Kashin S."/>
            <person name="Khazanovich D."/>
            <person name="Kisner P."/>
            <person name="Lance K."/>
            <person name="Lara M."/>
            <person name="Lee W."/>
            <person name="Lennon N."/>
            <person name="Letendre F."/>
            <person name="LeVine R."/>
            <person name="Lipovsky A."/>
            <person name="Liu X."/>
            <person name="Liu J."/>
            <person name="Liu S."/>
            <person name="Lokyitsang T."/>
            <person name="Lokyitsang Y."/>
            <person name="Lubonja R."/>
            <person name="Lui A."/>
            <person name="MacDonald P."/>
            <person name="Magnisalis V."/>
            <person name="Maru K."/>
            <person name="Matthews C."/>
            <person name="McCusker W."/>
            <person name="McDonough S."/>
            <person name="Mehta T."/>
            <person name="Meldrim J."/>
            <person name="Meneus L."/>
            <person name="Mihai O."/>
            <person name="Mihalev A."/>
            <person name="Mihova T."/>
            <person name="Mittelman R."/>
            <person name="Mlenga V."/>
            <person name="Montmayeur A."/>
            <person name="Mulrain L."/>
            <person name="Navidi A."/>
            <person name="Naylor J."/>
            <person name="Negash T."/>
            <person name="Nguyen T."/>
            <person name="Nguyen N."/>
            <person name="Nicol R."/>
            <person name="Norbu C."/>
            <person name="Norbu N."/>
            <person name="Novod N."/>
            <person name="O'Neill B."/>
            <person name="Osman S."/>
            <person name="Markiewicz E."/>
            <person name="Oyono O.L."/>
            <person name="Patti C."/>
            <person name="Phunkhang P."/>
            <person name="Pierre F."/>
            <person name="Priest M."/>
            <person name="Raghuraman S."/>
            <person name="Rege F."/>
            <person name="Reyes R."/>
            <person name="Rise C."/>
            <person name="Rogov P."/>
            <person name="Ross K."/>
            <person name="Ryan E."/>
            <person name="Settipalli S."/>
            <person name="Shea T."/>
            <person name="Sherpa N."/>
            <person name="Shi L."/>
            <person name="Shih D."/>
            <person name="Sparrow T."/>
            <person name="Spaulding J."/>
            <person name="Stalker J."/>
            <person name="Stange-Thomann N."/>
            <person name="Stavropoulos S."/>
            <person name="Stone C."/>
            <person name="Strader C."/>
            <person name="Tesfaye S."/>
            <person name="Thomson T."/>
            <person name="Thoulutsang Y."/>
            <person name="Thoulutsang D."/>
            <person name="Topham K."/>
            <person name="Topping I."/>
            <person name="Tsamla T."/>
            <person name="Vassiliev H."/>
            <person name="Vo A."/>
            <person name="Wangchuk T."/>
            <person name="Wangdi T."/>
            <person name="Weiand M."/>
            <person name="Wilkinson J."/>
            <person name="Wilson A."/>
            <person name="Yadav S."/>
            <person name="Young G."/>
            <person name="Yu Q."/>
            <person name="Zembek L."/>
            <person name="Zhong D."/>
            <person name="Zimmer A."/>
            <person name="Zwirko Z."/>
            <person name="Jaffe D.B."/>
            <person name="Alvarez P."/>
            <person name="Brockman W."/>
            <person name="Butler J."/>
            <person name="Chin C."/>
            <person name="Gnerre S."/>
            <person name="Grabherr M."/>
            <person name="Kleber M."/>
            <person name="Mauceli E."/>
            <person name="MacCallum I."/>
        </authorList>
    </citation>
    <scope>NUCLEOTIDE SEQUENCE [LARGE SCALE GENOMIC DNA]</scope>
    <source>
        <strain evidence="2">Mixed</strain>
        <strain evidence="4">mosaic</strain>
    </source>
</reference>
<protein>
    <submittedName>
        <fullName evidence="2">GD25865</fullName>
    </submittedName>
</protein>
<dbReference type="Bgee" id="FBgn0197145">
    <property type="expression patterns" value="Expressed in male reproductive system and 2 other cell types or tissues"/>
</dbReference>
<dbReference type="Proteomes" id="UP000000304">
    <property type="component" value="Chromosome 2R"/>
</dbReference>
<feature type="region of interest" description="Disordered" evidence="1">
    <location>
        <begin position="1"/>
        <end position="75"/>
    </location>
</feature>
<dbReference type="OMA" id="KCKRTRI"/>
<proteinExistence type="predicted"/>
<dbReference type="HOGENOM" id="CLU_1760709_0_0_1"/>
<dbReference type="EMBL" id="CM002911">
    <property type="protein sequence ID" value="KMY93083.1"/>
    <property type="molecule type" value="Genomic_DNA"/>
</dbReference>
<dbReference type="OrthoDB" id="7873068at2759"/>
<reference evidence="3" key="3">
    <citation type="journal article" date="2013" name="Genome Res.">
        <title>A second-generation assembly of the Drosophila simulans genome provides new insights into patterns of lineage-specific divergence.</title>
        <authorList>
            <person name="Hu T.T."/>
            <person name="Eisen M.B."/>
            <person name="Thornton K.R."/>
            <person name="Andolfatto P."/>
        </authorList>
    </citation>
    <scope>NUCLEOTIDE SEQUENCE [LARGE SCALE GENOMIC DNA]</scope>
    <source>
        <strain evidence="3">W501</strain>
    </source>
</reference>
<reference evidence="3" key="4">
    <citation type="submission" date="2014-06" db="EMBL/GenBank/DDBJ databases">
        <authorList>
            <person name="Hu T."/>
            <person name="Eisen M.B."/>
            <person name="Thornton K.R."/>
            <person name="Andolfatto P."/>
        </authorList>
    </citation>
    <scope>NUCLEOTIDE SEQUENCE</scope>
    <source>
        <strain evidence="3">W501</strain>
    </source>
</reference>
<gene>
    <name evidence="2" type="primary">Dsim\GD25865</name>
    <name evidence="2" type="ORF">Dsim_GD25865</name>
    <name evidence="3" type="ORF">Dsimw501_GD25865</name>
</gene>
<evidence type="ECO:0000256" key="1">
    <source>
        <dbReference type="SAM" id="MobiDB-lite"/>
    </source>
</evidence>
<evidence type="ECO:0000313" key="2">
    <source>
        <dbReference type="EMBL" id="EDX06702.1"/>
    </source>
</evidence>
<dbReference type="KEGG" id="dsi:Dsimw501_GD25865"/>
<reference evidence="2" key="2">
    <citation type="submission" date="2008-06" db="EMBL/GenBank/DDBJ databases">
        <authorList>
            <consortium name="FlyBase"/>
        </authorList>
    </citation>
    <scope>NUCLEOTIDE SEQUENCE</scope>
    <source>
        <strain evidence="2">Mixed</strain>
        <strain evidence="3">W501</strain>
    </source>
</reference>
<feature type="compositionally biased region" description="Polar residues" evidence="1">
    <location>
        <begin position="44"/>
        <end position="55"/>
    </location>
</feature>
<dbReference type="EMBL" id="CM000362">
    <property type="protein sequence ID" value="EDX06702.1"/>
    <property type="molecule type" value="Genomic_DNA"/>
</dbReference>
<dbReference type="STRING" id="7240.B4QC71"/>